<dbReference type="Proteomes" id="UP001440612">
    <property type="component" value="Chromosome"/>
</dbReference>
<dbReference type="InterPro" id="IPR028427">
    <property type="entry name" value="Met_Sox_Rdtase_MsrB"/>
</dbReference>
<proteinExistence type="predicted"/>
<evidence type="ECO:0000313" key="6">
    <source>
        <dbReference type="Proteomes" id="UP001440612"/>
    </source>
</evidence>
<dbReference type="InterPro" id="IPR011057">
    <property type="entry name" value="Mss4-like_sf"/>
</dbReference>
<evidence type="ECO:0000313" key="5">
    <source>
        <dbReference type="EMBL" id="WZC50459.1"/>
    </source>
</evidence>
<dbReference type="PANTHER" id="PTHR10173">
    <property type="entry name" value="METHIONINE SULFOXIDE REDUCTASE"/>
    <property type="match status" value="1"/>
</dbReference>
<dbReference type="GO" id="GO:0033743">
    <property type="term" value="F:peptide-methionine (R)-S-oxide reductase activity"/>
    <property type="evidence" value="ECO:0007669"/>
    <property type="project" value="UniProtKB-EC"/>
</dbReference>
<evidence type="ECO:0000256" key="2">
    <source>
        <dbReference type="ARBA" id="ARBA00023002"/>
    </source>
</evidence>
<dbReference type="Pfam" id="PF01641">
    <property type="entry name" value="SelR"/>
    <property type="match status" value="1"/>
</dbReference>
<dbReference type="Gene3D" id="2.170.150.20">
    <property type="entry name" value="Peptide methionine sulfoxide reductase"/>
    <property type="match status" value="1"/>
</dbReference>
<keyword evidence="6" id="KW-1185">Reference proteome</keyword>
<gene>
    <name evidence="5" type="ORF">AABB29_07475</name>
</gene>
<comment type="catalytic activity">
    <reaction evidence="3">
        <text>L-methionyl-[protein] + [thioredoxin]-disulfide + H2O = L-methionyl-(R)-S-oxide-[protein] + [thioredoxin]-dithiol</text>
        <dbReference type="Rhea" id="RHEA:24164"/>
        <dbReference type="Rhea" id="RHEA-COMP:10698"/>
        <dbReference type="Rhea" id="RHEA-COMP:10700"/>
        <dbReference type="Rhea" id="RHEA-COMP:12313"/>
        <dbReference type="Rhea" id="RHEA-COMP:12314"/>
        <dbReference type="ChEBI" id="CHEBI:15377"/>
        <dbReference type="ChEBI" id="CHEBI:16044"/>
        <dbReference type="ChEBI" id="CHEBI:29950"/>
        <dbReference type="ChEBI" id="CHEBI:45764"/>
        <dbReference type="ChEBI" id="CHEBI:50058"/>
        <dbReference type="EC" id="1.8.4.12"/>
    </reaction>
</comment>
<keyword evidence="2 5" id="KW-0560">Oxidoreductase</keyword>
<dbReference type="PANTHER" id="PTHR10173:SF57">
    <property type="entry name" value="PEPTIDE-METHIONINE (R)-S-OXIDE REDUCTASE"/>
    <property type="match status" value="1"/>
</dbReference>
<dbReference type="InterPro" id="IPR002579">
    <property type="entry name" value="Met_Sox_Rdtase_MsrB_dom"/>
</dbReference>
<evidence type="ECO:0000256" key="3">
    <source>
        <dbReference type="ARBA" id="ARBA00048488"/>
    </source>
</evidence>
<organism evidence="5 6">
    <name type="scientific">Yoonia phaeophyticola</name>
    <dbReference type="NCBI Taxonomy" id="3137369"/>
    <lineage>
        <taxon>Bacteria</taxon>
        <taxon>Pseudomonadati</taxon>
        <taxon>Pseudomonadota</taxon>
        <taxon>Alphaproteobacteria</taxon>
        <taxon>Rhodobacterales</taxon>
        <taxon>Paracoccaceae</taxon>
        <taxon>Yoonia</taxon>
    </lineage>
</organism>
<sequence length="175" mass="19128">MKPITRRGLLKSSATAGGLSILAIDANADVPAGRDPFDYEINRSEAEWRALLSDGDYSILREGSTEIPKSSPLWNETREGQYNCKGCDLPQYSSATKVVLDKGWLFFTASEPNSQLMSQDIQGEMAEAVDLDPFDVLIEAHCRRCGSHIGHILPVIGKALHCVNGASLNFEEIST</sequence>
<name>A0ABZ2V887_9RHOB</name>
<evidence type="ECO:0000259" key="4">
    <source>
        <dbReference type="PROSITE" id="PS51790"/>
    </source>
</evidence>
<dbReference type="PROSITE" id="PS51318">
    <property type="entry name" value="TAT"/>
    <property type="match status" value="1"/>
</dbReference>
<dbReference type="SUPFAM" id="SSF51316">
    <property type="entry name" value="Mss4-like"/>
    <property type="match status" value="1"/>
</dbReference>
<dbReference type="EMBL" id="CP150951">
    <property type="protein sequence ID" value="WZC50459.1"/>
    <property type="molecule type" value="Genomic_DNA"/>
</dbReference>
<dbReference type="PROSITE" id="PS51790">
    <property type="entry name" value="MSRB"/>
    <property type="match status" value="1"/>
</dbReference>
<dbReference type="RefSeq" id="WP_341368561.1">
    <property type="nucleotide sequence ID" value="NZ_CP150951.2"/>
</dbReference>
<accession>A0ABZ2V887</accession>
<protein>
    <recommendedName>
        <fullName evidence="1">peptide-methionine (R)-S-oxide reductase</fullName>
        <ecNumber evidence="1">1.8.4.12</ecNumber>
    </recommendedName>
</protein>
<dbReference type="InterPro" id="IPR006311">
    <property type="entry name" value="TAT_signal"/>
</dbReference>
<dbReference type="EC" id="1.8.4.12" evidence="1"/>
<feature type="domain" description="MsrB" evidence="4">
    <location>
        <begin position="45"/>
        <end position="173"/>
    </location>
</feature>
<evidence type="ECO:0000256" key="1">
    <source>
        <dbReference type="ARBA" id="ARBA00012499"/>
    </source>
</evidence>
<reference evidence="6" key="1">
    <citation type="submission" date="2024-04" db="EMBL/GenBank/DDBJ databases">
        <title>Phylogenomic analyses of a clade within the roseobacter group suggest taxonomic reassignments of species of the genera Aestuariivita, Citreicella, Loktanella, Nautella, Pelagibaca, Ruegeria, Thalassobius, Thiobacimonas and Tropicibacter, and the proposal o.</title>
        <authorList>
            <person name="Jeon C.O."/>
        </authorList>
    </citation>
    <scope>NUCLEOTIDE SEQUENCE [LARGE SCALE GENOMIC DNA]</scope>
    <source>
        <strain evidence="6">BS5-3</strain>
    </source>
</reference>